<dbReference type="PROSITE" id="PS00092">
    <property type="entry name" value="N6_MTASE"/>
    <property type="match status" value="1"/>
</dbReference>
<name>A0A3E4GMW2_9FIRM</name>
<dbReference type="InterPro" id="IPR004398">
    <property type="entry name" value="RNA_MeTrfase_RsmD"/>
</dbReference>
<dbReference type="PIRSF" id="PIRSF004553">
    <property type="entry name" value="CHP00095"/>
    <property type="match status" value="1"/>
</dbReference>
<dbReference type="GO" id="GO:0052913">
    <property type="term" value="F:16S rRNA (guanine(966)-N(2))-methyltransferase activity"/>
    <property type="evidence" value="ECO:0007669"/>
    <property type="project" value="UniProtKB-EC"/>
</dbReference>
<sequence length="202" mass="23081">MFWNDGVVSDIINQENDKMRVIAGKARRIPLVTVKGMETRPTTDRTKETLFNMIAHGLCDCTFLDLFSGSGAIGIEAISRGVKKAVFVENNPNAIQCIMENLKKTQLEDQAEVIREDVFSALRRLDGREKFDYVFMDPPYNHMLEKEVLTYLAKSDLLEKDALIIVEASLATDFSYLEELGFLMIKQKKYKTNMHVFISVEE</sequence>
<dbReference type="PANTHER" id="PTHR43542:SF1">
    <property type="entry name" value="METHYLTRANSFERASE"/>
    <property type="match status" value="1"/>
</dbReference>
<dbReference type="Gene3D" id="3.40.50.150">
    <property type="entry name" value="Vaccinia Virus protein VP39"/>
    <property type="match status" value="1"/>
</dbReference>
<evidence type="ECO:0000313" key="3">
    <source>
        <dbReference type="EMBL" id="RGJ21651.1"/>
    </source>
</evidence>
<dbReference type="GO" id="GO:0003676">
    <property type="term" value="F:nucleic acid binding"/>
    <property type="evidence" value="ECO:0007669"/>
    <property type="project" value="InterPro"/>
</dbReference>
<dbReference type="Proteomes" id="UP000260655">
    <property type="component" value="Unassembled WGS sequence"/>
</dbReference>
<protein>
    <submittedName>
        <fullName evidence="3">16S rRNA (Guanine(966)-N(2))-methyltransferase RsmD</fullName>
        <ecNumber evidence="3">2.1.1.171</ecNumber>
    </submittedName>
</protein>
<dbReference type="NCBIfam" id="TIGR00095">
    <property type="entry name" value="16S rRNA (guanine(966)-N(2))-methyltransferase RsmD"/>
    <property type="match status" value="1"/>
</dbReference>
<accession>A0A3E4GMW2</accession>
<dbReference type="RefSeq" id="WP_082421123.1">
    <property type="nucleotide sequence ID" value="NZ_CYXR01000014.1"/>
</dbReference>
<gene>
    <name evidence="3" type="primary">rsmD</name>
    <name evidence="3" type="ORF">DXD67_12425</name>
</gene>
<proteinExistence type="predicted"/>
<dbReference type="EMBL" id="QSOV01000015">
    <property type="protein sequence ID" value="RGJ21651.1"/>
    <property type="molecule type" value="Genomic_DNA"/>
</dbReference>
<dbReference type="Pfam" id="PF03602">
    <property type="entry name" value="Cons_hypoth95"/>
    <property type="match status" value="1"/>
</dbReference>
<reference evidence="3 4" key="1">
    <citation type="submission" date="2018-08" db="EMBL/GenBank/DDBJ databases">
        <title>A genome reference for cultivated species of the human gut microbiota.</title>
        <authorList>
            <person name="Zou Y."/>
            <person name="Xue W."/>
            <person name="Luo G."/>
        </authorList>
    </citation>
    <scope>NUCLEOTIDE SEQUENCE [LARGE SCALE GENOMIC DNA]</scope>
    <source>
        <strain evidence="3 4">TM07-19</strain>
    </source>
</reference>
<dbReference type="AlphaFoldDB" id="A0A3E4GMW2"/>
<dbReference type="InterPro" id="IPR002052">
    <property type="entry name" value="DNA_methylase_N6_adenine_CS"/>
</dbReference>
<dbReference type="PANTHER" id="PTHR43542">
    <property type="entry name" value="METHYLTRANSFERASE"/>
    <property type="match status" value="1"/>
</dbReference>
<evidence type="ECO:0000256" key="2">
    <source>
        <dbReference type="ARBA" id="ARBA00022679"/>
    </source>
</evidence>
<dbReference type="CDD" id="cd02440">
    <property type="entry name" value="AdoMet_MTases"/>
    <property type="match status" value="1"/>
</dbReference>
<organism evidence="3 4">
    <name type="scientific">Coprococcus comes</name>
    <dbReference type="NCBI Taxonomy" id="410072"/>
    <lineage>
        <taxon>Bacteria</taxon>
        <taxon>Bacillati</taxon>
        <taxon>Bacillota</taxon>
        <taxon>Clostridia</taxon>
        <taxon>Lachnospirales</taxon>
        <taxon>Lachnospiraceae</taxon>
        <taxon>Coprococcus</taxon>
    </lineage>
</organism>
<keyword evidence="1 3" id="KW-0489">Methyltransferase</keyword>
<comment type="caution">
    <text evidence="3">The sequence shown here is derived from an EMBL/GenBank/DDBJ whole genome shotgun (WGS) entry which is preliminary data.</text>
</comment>
<dbReference type="InterPro" id="IPR029063">
    <property type="entry name" value="SAM-dependent_MTases_sf"/>
</dbReference>
<evidence type="ECO:0000313" key="4">
    <source>
        <dbReference type="Proteomes" id="UP000260655"/>
    </source>
</evidence>
<evidence type="ECO:0000256" key="1">
    <source>
        <dbReference type="ARBA" id="ARBA00022603"/>
    </source>
</evidence>
<keyword evidence="2 3" id="KW-0808">Transferase</keyword>
<dbReference type="EC" id="2.1.1.171" evidence="3"/>
<dbReference type="SUPFAM" id="SSF53335">
    <property type="entry name" value="S-adenosyl-L-methionine-dependent methyltransferases"/>
    <property type="match status" value="1"/>
</dbReference>